<comment type="similarity">
    <text evidence="1">Belongs to the type-I restriction system S methylase family.</text>
</comment>
<evidence type="ECO:0000256" key="2">
    <source>
        <dbReference type="ARBA" id="ARBA00022747"/>
    </source>
</evidence>
<keyword evidence="5" id="KW-0255">Endonuclease</keyword>
<dbReference type="InterPro" id="IPR052021">
    <property type="entry name" value="Type-I_RS_S_subunit"/>
</dbReference>
<protein>
    <submittedName>
        <fullName evidence="5">Restriction endonuclease subunit S</fullName>
    </submittedName>
</protein>
<dbReference type="AlphaFoldDB" id="A0A9X5C4M1"/>
<feature type="domain" description="Type I restriction modification DNA specificity" evidence="4">
    <location>
        <begin position="221"/>
        <end position="383"/>
    </location>
</feature>
<evidence type="ECO:0000259" key="4">
    <source>
        <dbReference type="Pfam" id="PF01420"/>
    </source>
</evidence>
<dbReference type="GO" id="GO:0004519">
    <property type="term" value="F:endonuclease activity"/>
    <property type="evidence" value="ECO:0007669"/>
    <property type="project" value="UniProtKB-KW"/>
</dbReference>
<dbReference type="Gene3D" id="1.10.287.1120">
    <property type="entry name" value="Bipartite methylase S protein"/>
    <property type="match status" value="1"/>
</dbReference>
<dbReference type="GO" id="GO:0009307">
    <property type="term" value="P:DNA restriction-modification system"/>
    <property type="evidence" value="ECO:0007669"/>
    <property type="project" value="UniProtKB-KW"/>
</dbReference>
<dbReference type="PANTHER" id="PTHR30408">
    <property type="entry name" value="TYPE-1 RESTRICTION ENZYME ECOKI SPECIFICITY PROTEIN"/>
    <property type="match status" value="1"/>
</dbReference>
<dbReference type="Gene3D" id="3.90.220.20">
    <property type="entry name" value="DNA methylase specificity domains"/>
    <property type="match status" value="2"/>
</dbReference>
<keyword evidence="5" id="KW-0378">Hydrolase</keyword>
<dbReference type="Proteomes" id="UP000474104">
    <property type="component" value="Unassembled WGS sequence"/>
</dbReference>
<evidence type="ECO:0000313" key="6">
    <source>
        <dbReference type="Proteomes" id="UP000474104"/>
    </source>
</evidence>
<dbReference type="CDD" id="cd17292">
    <property type="entry name" value="RMtype1_S_LlaA17I_TRD2-CR2_like"/>
    <property type="match status" value="1"/>
</dbReference>
<dbReference type="OrthoDB" id="9795776at2"/>
<dbReference type="PANTHER" id="PTHR30408:SF12">
    <property type="entry name" value="TYPE I RESTRICTION ENZYME MJAVIII SPECIFICITY SUBUNIT"/>
    <property type="match status" value="1"/>
</dbReference>
<evidence type="ECO:0000313" key="5">
    <source>
        <dbReference type="EMBL" id="NDO67622.1"/>
    </source>
</evidence>
<gene>
    <name evidence="5" type="ORF">FMM80_02340</name>
</gene>
<keyword evidence="2" id="KW-0680">Restriction system</keyword>
<keyword evidence="3" id="KW-0238">DNA-binding</keyword>
<keyword evidence="5" id="KW-0540">Nuclease</keyword>
<proteinExistence type="inferred from homology"/>
<comment type="caution">
    <text evidence="5">The sequence shown here is derived from an EMBL/GenBank/DDBJ whole genome shotgun (WGS) entry which is preliminary data.</text>
</comment>
<name>A0A9X5C4M1_9FIRM</name>
<reference evidence="5 6" key="1">
    <citation type="submission" date="2019-07" db="EMBL/GenBank/DDBJ databases">
        <title>Draft genome sequences of 15 bacterial species constituting the stable defined intestinal microbiota of the GM15 gnotobiotic mouse model.</title>
        <authorList>
            <person name="Elie C."/>
            <person name="Mathieu A."/>
            <person name="Saliou A."/>
            <person name="Darnaud M."/>
            <person name="Leulier F."/>
            <person name="Tamellini A."/>
        </authorList>
    </citation>
    <scope>NUCLEOTIDE SEQUENCE [LARGE SCALE GENOMIC DNA]</scope>
    <source>
        <strain evidence="6">ASF 502</strain>
    </source>
</reference>
<dbReference type="RefSeq" id="WP_004069074.1">
    <property type="nucleotide sequence ID" value="NZ_VIRB01000025.1"/>
</dbReference>
<evidence type="ECO:0000256" key="1">
    <source>
        <dbReference type="ARBA" id="ARBA00010923"/>
    </source>
</evidence>
<dbReference type="Pfam" id="PF01420">
    <property type="entry name" value="Methylase_S"/>
    <property type="match status" value="2"/>
</dbReference>
<dbReference type="InterPro" id="IPR000055">
    <property type="entry name" value="Restrct_endonuc_typeI_TRD"/>
</dbReference>
<dbReference type="SUPFAM" id="SSF116734">
    <property type="entry name" value="DNA methylase specificity domain"/>
    <property type="match status" value="2"/>
</dbReference>
<accession>A0A9X5C4M1</accession>
<dbReference type="EMBL" id="VIRB01000025">
    <property type="protein sequence ID" value="NDO67622.1"/>
    <property type="molecule type" value="Genomic_DNA"/>
</dbReference>
<dbReference type="InterPro" id="IPR044946">
    <property type="entry name" value="Restrct_endonuc_typeI_TRD_sf"/>
</dbReference>
<dbReference type="GO" id="GO:0003677">
    <property type="term" value="F:DNA binding"/>
    <property type="evidence" value="ECO:0007669"/>
    <property type="project" value="UniProtKB-KW"/>
</dbReference>
<sequence length="410" mass="47592">MNKKQEIVPKLRFPEFEVDYNIKFLRGDSLFEPVVNKNHNSDLPLLAITQDQGAVPRDQIDYNVTVTKKSLATYKVVEIGDFIISLRSFQGGIEYSRFKGICSPAYIVLRKKRNDVLERYYKYYFKLENYIQKLNRNLEGIRDGKMISYSQFSTTKIPYPSLREQQKVADCLSSIDKLIDVEGRKLELLKKYKKGLMQKLFPAEGKTLPEWRFPEFQRCGEWISKPLGKISEILMCKRIFANETDITGEVPFYKIGTLGGKPDRFISRSTFERYKELYNFPKEGEVLISCSGTVGRCLQYDGCDAYFQDSNIVWVDNQTLEIDNDLLFHLLSGTNWNRLNSTTITRIYTSDLKELIISFPVNKNEQLKIANCLSSIDSLIEAQSNKFEFYRTQKKGLMQGLFPSFKEADE</sequence>
<organism evidence="5 6">
    <name type="scientific">Schaedlerella arabinosiphila</name>
    <dbReference type="NCBI Taxonomy" id="2044587"/>
    <lineage>
        <taxon>Bacteria</taxon>
        <taxon>Bacillati</taxon>
        <taxon>Bacillota</taxon>
        <taxon>Clostridia</taxon>
        <taxon>Lachnospirales</taxon>
        <taxon>Lachnospiraceae</taxon>
        <taxon>Schaedlerella</taxon>
    </lineage>
</organism>
<feature type="domain" description="Type I restriction modification DNA specificity" evidence="4">
    <location>
        <begin position="65"/>
        <end position="190"/>
    </location>
</feature>
<evidence type="ECO:0000256" key="3">
    <source>
        <dbReference type="ARBA" id="ARBA00023125"/>
    </source>
</evidence>